<keyword evidence="6" id="KW-1185">Reference proteome</keyword>
<dbReference type="InterPro" id="IPR013083">
    <property type="entry name" value="Znf_RING/FYVE/PHD"/>
</dbReference>
<keyword evidence="1" id="KW-0862">Zinc</keyword>
<dbReference type="CDD" id="cd16473">
    <property type="entry name" value="RING-H2_RNF103"/>
    <property type="match status" value="1"/>
</dbReference>
<keyword evidence="3" id="KW-0812">Transmembrane</keyword>
<proteinExistence type="predicted"/>
<dbReference type="AlphaFoldDB" id="A0A9W9IJP5"/>
<dbReference type="Proteomes" id="UP001146351">
    <property type="component" value="Unassembled WGS sequence"/>
</dbReference>
<dbReference type="InterPro" id="IPR051826">
    <property type="entry name" value="E3_ubiquitin-ligase_domain"/>
</dbReference>
<organism evidence="5 6">
    <name type="scientific">Penicillium capsulatum</name>
    <dbReference type="NCBI Taxonomy" id="69766"/>
    <lineage>
        <taxon>Eukaryota</taxon>
        <taxon>Fungi</taxon>
        <taxon>Dikarya</taxon>
        <taxon>Ascomycota</taxon>
        <taxon>Pezizomycotina</taxon>
        <taxon>Eurotiomycetes</taxon>
        <taxon>Eurotiomycetidae</taxon>
        <taxon>Eurotiales</taxon>
        <taxon>Aspergillaceae</taxon>
        <taxon>Penicillium</taxon>
    </lineage>
</organism>
<evidence type="ECO:0000256" key="3">
    <source>
        <dbReference type="SAM" id="Phobius"/>
    </source>
</evidence>
<dbReference type="GO" id="GO:0061630">
    <property type="term" value="F:ubiquitin protein ligase activity"/>
    <property type="evidence" value="ECO:0007669"/>
    <property type="project" value="TreeGrafter"/>
</dbReference>
<dbReference type="GO" id="GO:0008270">
    <property type="term" value="F:zinc ion binding"/>
    <property type="evidence" value="ECO:0007669"/>
    <property type="project" value="UniProtKB-KW"/>
</dbReference>
<keyword evidence="1" id="KW-0479">Metal-binding</keyword>
<feature type="compositionally biased region" description="Low complexity" evidence="2">
    <location>
        <begin position="394"/>
        <end position="419"/>
    </location>
</feature>
<feature type="region of interest" description="Disordered" evidence="2">
    <location>
        <begin position="1"/>
        <end position="26"/>
    </location>
</feature>
<dbReference type="Pfam" id="PF13639">
    <property type="entry name" value="zf-RING_2"/>
    <property type="match status" value="1"/>
</dbReference>
<feature type="compositionally biased region" description="Basic and acidic residues" evidence="2">
    <location>
        <begin position="161"/>
        <end position="175"/>
    </location>
</feature>
<dbReference type="Gene3D" id="3.30.40.10">
    <property type="entry name" value="Zinc/RING finger domain, C3HC4 (zinc finger)"/>
    <property type="match status" value="1"/>
</dbReference>
<protein>
    <recommendedName>
        <fullName evidence="4">RING-type domain-containing protein</fullName>
    </recommendedName>
</protein>
<dbReference type="PANTHER" id="PTHR22765">
    <property type="entry name" value="RING FINGER AND PROTEASE ASSOCIATED DOMAIN-CONTAINING"/>
    <property type="match status" value="1"/>
</dbReference>
<dbReference type="SMART" id="SM00184">
    <property type="entry name" value="RING"/>
    <property type="match status" value="1"/>
</dbReference>
<keyword evidence="3" id="KW-1133">Transmembrane helix</keyword>
<dbReference type="PROSITE" id="PS50089">
    <property type="entry name" value="ZF_RING_2"/>
    <property type="match status" value="1"/>
</dbReference>
<name>A0A9W9IJP5_9EURO</name>
<dbReference type="SUPFAM" id="SSF57850">
    <property type="entry name" value="RING/U-box"/>
    <property type="match status" value="1"/>
</dbReference>
<feature type="domain" description="RING-type" evidence="4">
    <location>
        <begin position="249"/>
        <end position="291"/>
    </location>
</feature>
<evidence type="ECO:0000313" key="5">
    <source>
        <dbReference type="EMBL" id="KAJ5180373.1"/>
    </source>
</evidence>
<evidence type="ECO:0000259" key="4">
    <source>
        <dbReference type="PROSITE" id="PS50089"/>
    </source>
</evidence>
<feature type="region of interest" description="Disordered" evidence="2">
    <location>
        <begin position="120"/>
        <end position="139"/>
    </location>
</feature>
<dbReference type="FunFam" id="3.30.40.10:FF:000539">
    <property type="entry name" value="Ring finger domain protein"/>
    <property type="match status" value="1"/>
</dbReference>
<feature type="compositionally biased region" description="Polar residues" evidence="2">
    <location>
        <begin position="149"/>
        <end position="158"/>
    </location>
</feature>
<dbReference type="GO" id="GO:0006511">
    <property type="term" value="P:ubiquitin-dependent protein catabolic process"/>
    <property type="evidence" value="ECO:0007669"/>
    <property type="project" value="TreeGrafter"/>
</dbReference>
<dbReference type="GO" id="GO:0005737">
    <property type="term" value="C:cytoplasm"/>
    <property type="evidence" value="ECO:0007669"/>
    <property type="project" value="TreeGrafter"/>
</dbReference>
<gene>
    <name evidence="5" type="ORF">N7492_003583</name>
</gene>
<dbReference type="OrthoDB" id="8062037at2759"/>
<evidence type="ECO:0000313" key="6">
    <source>
        <dbReference type="Proteomes" id="UP001146351"/>
    </source>
</evidence>
<reference evidence="5" key="1">
    <citation type="submission" date="2022-11" db="EMBL/GenBank/DDBJ databases">
        <authorList>
            <person name="Petersen C."/>
        </authorList>
    </citation>
    <scope>NUCLEOTIDE SEQUENCE</scope>
    <source>
        <strain evidence="5">IBT 21917</strain>
    </source>
</reference>
<feature type="compositionally biased region" description="Low complexity" evidence="2">
    <location>
        <begin position="327"/>
        <end position="337"/>
    </location>
</feature>
<reference evidence="5" key="2">
    <citation type="journal article" date="2023" name="IMA Fungus">
        <title>Comparative genomic study of the Penicillium genus elucidates a diverse pangenome and 15 lateral gene transfer events.</title>
        <authorList>
            <person name="Petersen C."/>
            <person name="Sorensen T."/>
            <person name="Nielsen M.R."/>
            <person name="Sondergaard T.E."/>
            <person name="Sorensen J.L."/>
            <person name="Fitzpatrick D.A."/>
            <person name="Frisvad J.C."/>
            <person name="Nielsen K.L."/>
        </authorList>
    </citation>
    <scope>NUCLEOTIDE SEQUENCE</scope>
    <source>
        <strain evidence="5">IBT 21917</strain>
    </source>
</reference>
<dbReference type="PANTHER" id="PTHR22765:SF434">
    <property type="entry name" value="GB|AAD18119.1-RELATED"/>
    <property type="match status" value="1"/>
</dbReference>
<keyword evidence="3" id="KW-0472">Membrane</keyword>
<keyword evidence="1" id="KW-0863">Zinc-finger</keyword>
<sequence>MAPSPTEAANSTQTTSAGGGGGGGNGGSGATGSPLLFFVALGFGVVFTNLWIIVGVKYCFRYNQRNRQLRSEETGEPIDLVAMPRPHRRRREKKLMTMEEVNERFPLMKYKVWRSSRATEGLPTEGGITAPNSRPQSLKDENGALATTVDVSTTPISPTTTEHEATHAASAKEPDSLQVESIETATRAPEDKPSNEPPSTKQHTNVDAVEEKLEHAVAREDDIDEDDDEGDHIRKAVPAEMLPNPGDSCAICLDTIEDDDDVRGLTCGHAFHASCVDPWLTSRRACCPLCKADYYVPKPRAPAPEGGTSSDRQGRRGVSTRTDLLRAELLGRPARAARPGRDSNPLRRQMTFPSRIFRPALSRTRTESPPAAETPRRMRDESQDANEPPRQGGLSRFLPNRLRSFSSRSRGQGSSTESGAPPAGVTAAQNRTPGQLEAGT</sequence>
<accession>A0A9W9IJP5</accession>
<feature type="compositionally biased region" description="Gly residues" evidence="2">
    <location>
        <begin position="17"/>
        <end position="26"/>
    </location>
</feature>
<dbReference type="EMBL" id="JAPQKO010000002">
    <property type="protein sequence ID" value="KAJ5180373.1"/>
    <property type="molecule type" value="Genomic_DNA"/>
</dbReference>
<evidence type="ECO:0000256" key="1">
    <source>
        <dbReference type="PROSITE-ProRule" id="PRU00175"/>
    </source>
</evidence>
<comment type="caution">
    <text evidence="5">The sequence shown here is derived from an EMBL/GenBank/DDBJ whole genome shotgun (WGS) entry which is preliminary data.</text>
</comment>
<feature type="transmembrane region" description="Helical" evidence="3">
    <location>
        <begin position="35"/>
        <end position="60"/>
    </location>
</feature>
<feature type="region of interest" description="Disordered" evidence="2">
    <location>
        <begin position="298"/>
        <end position="440"/>
    </location>
</feature>
<dbReference type="InterPro" id="IPR001841">
    <property type="entry name" value="Znf_RING"/>
</dbReference>
<feature type="region of interest" description="Disordered" evidence="2">
    <location>
        <begin position="147"/>
        <end position="207"/>
    </location>
</feature>
<evidence type="ECO:0000256" key="2">
    <source>
        <dbReference type="SAM" id="MobiDB-lite"/>
    </source>
</evidence>